<dbReference type="EMBL" id="CP017480">
    <property type="protein sequence ID" value="APG05065.1"/>
    <property type="molecule type" value="Genomic_DNA"/>
</dbReference>
<dbReference type="PATRIC" id="fig|1440763.5.peg.1292"/>
<dbReference type="Proteomes" id="UP000182987">
    <property type="component" value="Chromosome"/>
</dbReference>
<name>A0A0G9HIK3_9GAMM</name>
<dbReference type="InterPro" id="IPR021354">
    <property type="entry name" value="DUF2975"/>
</dbReference>
<proteinExistence type="predicted"/>
<dbReference type="Pfam" id="PF11188">
    <property type="entry name" value="DUF2975"/>
    <property type="match status" value="1"/>
</dbReference>
<dbReference type="KEGG" id="lrz:BJI69_14950"/>
<dbReference type="AlphaFoldDB" id="A0A0G9HIK3"/>
<gene>
    <name evidence="1" type="ORF">BJI69_14950</name>
</gene>
<protein>
    <submittedName>
        <fullName evidence="1">Uncharacterized protein</fullName>
    </submittedName>
</protein>
<sequence>MLLVVLSNIALALPGGWETANKYVEVTRSFTKPLADHPGLLTFEIALESIICLVGLYRLVKLLRLFESGEFFSARAVRHLRAFALSLLLITLAGCFMPPLELLAGRLLGIGHVTAIALDIDSNDVWSGMISAVFFVIALIMGEAGKLAEDNGLIV</sequence>
<keyword evidence="2" id="KW-1185">Reference proteome</keyword>
<dbReference type="RefSeq" id="WP_046967118.1">
    <property type="nucleotide sequence ID" value="NZ_CP017480.1"/>
</dbReference>
<evidence type="ECO:0000313" key="1">
    <source>
        <dbReference type="EMBL" id="APG05065.1"/>
    </source>
</evidence>
<reference evidence="2" key="1">
    <citation type="submission" date="2016-09" db="EMBL/GenBank/DDBJ databases">
        <authorList>
            <person name="Lysoe E."/>
        </authorList>
    </citation>
    <scope>NUCLEOTIDE SEQUENCE [LARGE SCALE GENOMIC DNA]</scope>
    <source>
        <strain evidence="2">LJ96T</strain>
    </source>
</reference>
<dbReference type="STRING" id="1440763.BJI69_14950"/>
<organism evidence="1 2">
    <name type="scientific">Luteibacter rhizovicinus DSM 16549</name>
    <dbReference type="NCBI Taxonomy" id="1440763"/>
    <lineage>
        <taxon>Bacteria</taxon>
        <taxon>Pseudomonadati</taxon>
        <taxon>Pseudomonadota</taxon>
        <taxon>Gammaproteobacteria</taxon>
        <taxon>Lysobacterales</taxon>
        <taxon>Rhodanobacteraceae</taxon>
        <taxon>Luteibacter</taxon>
    </lineage>
</organism>
<evidence type="ECO:0000313" key="2">
    <source>
        <dbReference type="Proteomes" id="UP000182987"/>
    </source>
</evidence>
<accession>A0A0G9HIK3</accession>